<accession>A0A2T3L602</accession>
<feature type="domain" description="Fimbrial-type adhesion" evidence="6">
    <location>
        <begin position="98"/>
        <end position="188"/>
    </location>
</feature>
<dbReference type="GO" id="GO:0009289">
    <property type="term" value="C:pilus"/>
    <property type="evidence" value="ECO:0007669"/>
    <property type="project" value="UniProtKB-SubCell"/>
</dbReference>
<dbReference type="PANTHER" id="PTHR33420:SF12">
    <property type="entry name" value="FIMBRIN-LIKE PROTEIN FIMI-RELATED"/>
    <property type="match status" value="1"/>
</dbReference>
<evidence type="ECO:0000256" key="5">
    <source>
        <dbReference type="SAM" id="SignalP"/>
    </source>
</evidence>
<dbReference type="SUPFAM" id="SSF49401">
    <property type="entry name" value="Bacterial adhesins"/>
    <property type="match status" value="1"/>
</dbReference>
<dbReference type="Gene3D" id="2.60.40.1090">
    <property type="entry name" value="Fimbrial-type adhesion domain"/>
    <property type="match status" value="1"/>
</dbReference>
<name>A0A2T3L602_9GAMM</name>
<reference evidence="7 8" key="1">
    <citation type="submission" date="2018-03" db="EMBL/GenBank/DDBJ databases">
        <title>Whole genome sequencing of Histamine producing bacteria.</title>
        <authorList>
            <person name="Butler K."/>
        </authorList>
    </citation>
    <scope>NUCLEOTIDE SEQUENCE [LARGE SCALE GENOMIC DNA]</scope>
    <source>
        <strain evidence="7 8">ATCC 19614</strain>
    </source>
</reference>
<dbReference type="RefSeq" id="WP_107254838.1">
    <property type="nucleotide sequence ID" value="NZ_PYOC01000007.1"/>
</dbReference>
<evidence type="ECO:0000313" key="8">
    <source>
        <dbReference type="Proteomes" id="UP000241803"/>
    </source>
</evidence>
<comment type="subcellular location">
    <subcellularLocation>
        <location evidence="1">Fimbrium</location>
    </subcellularLocation>
</comment>
<gene>
    <name evidence="7" type="ORF">C9J47_18655</name>
</gene>
<dbReference type="Proteomes" id="UP000241803">
    <property type="component" value="Unassembled WGS sequence"/>
</dbReference>
<keyword evidence="4" id="KW-0281">Fimbrium</keyword>
<evidence type="ECO:0000256" key="4">
    <source>
        <dbReference type="ARBA" id="ARBA00023263"/>
    </source>
</evidence>
<feature type="chain" id="PRO_5015693018" description="Fimbrial-type adhesion domain-containing protein" evidence="5">
    <location>
        <begin position="22"/>
        <end position="189"/>
    </location>
</feature>
<keyword evidence="8" id="KW-1185">Reference proteome</keyword>
<keyword evidence="3 5" id="KW-0732">Signal</keyword>
<evidence type="ECO:0000313" key="7">
    <source>
        <dbReference type="EMBL" id="PSV45324.1"/>
    </source>
</evidence>
<sequence length="189" mass="20283">MKVLFISSLLTSLLFSAFTEAAIDEKPIYIKGALGTITCDTVIFVNGEEKEFINLGVISINDFTKELNVHGTPGSIVPGPANVDYTAFSLAPINAADCPATTAQISLKARNVEHFPNVIQSDATDETQVGVEVLMNDGTRVLNQSWVAADVNFDTTTKAVMLKANFYATTPTVTAGKVEATAVYQILYL</sequence>
<dbReference type="InterPro" id="IPR000259">
    <property type="entry name" value="Adhesion_dom_fimbrial"/>
</dbReference>
<evidence type="ECO:0000256" key="1">
    <source>
        <dbReference type="ARBA" id="ARBA00004561"/>
    </source>
</evidence>
<evidence type="ECO:0000256" key="3">
    <source>
        <dbReference type="ARBA" id="ARBA00022729"/>
    </source>
</evidence>
<dbReference type="InterPro" id="IPR036937">
    <property type="entry name" value="Adhesion_dom_fimbrial_sf"/>
</dbReference>
<dbReference type="Pfam" id="PF00419">
    <property type="entry name" value="Fimbrial"/>
    <property type="match status" value="1"/>
</dbReference>
<comment type="caution">
    <text evidence="7">The sequence shown here is derived from an EMBL/GenBank/DDBJ whole genome shotgun (WGS) entry which is preliminary data.</text>
</comment>
<dbReference type="AlphaFoldDB" id="A0A2T3L602"/>
<protein>
    <recommendedName>
        <fullName evidence="6">Fimbrial-type adhesion domain-containing protein</fullName>
    </recommendedName>
</protein>
<dbReference type="InterPro" id="IPR050263">
    <property type="entry name" value="Bact_Fimbrial_Adh_Pro"/>
</dbReference>
<proteinExistence type="inferred from homology"/>
<feature type="signal peptide" evidence="5">
    <location>
        <begin position="1"/>
        <end position="21"/>
    </location>
</feature>
<evidence type="ECO:0000256" key="2">
    <source>
        <dbReference type="ARBA" id="ARBA00006671"/>
    </source>
</evidence>
<dbReference type="EMBL" id="PYOC01000007">
    <property type="protein sequence ID" value="PSV45324.1"/>
    <property type="molecule type" value="Genomic_DNA"/>
</dbReference>
<dbReference type="GO" id="GO:0043709">
    <property type="term" value="P:cell adhesion involved in single-species biofilm formation"/>
    <property type="evidence" value="ECO:0007669"/>
    <property type="project" value="TreeGrafter"/>
</dbReference>
<dbReference type="InterPro" id="IPR008966">
    <property type="entry name" value="Adhesion_dom_sf"/>
</dbReference>
<organism evidence="7 8">
    <name type="scientific">Photobacterium indicum</name>
    <dbReference type="NCBI Taxonomy" id="81447"/>
    <lineage>
        <taxon>Bacteria</taxon>
        <taxon>Pseudomonadati</taxon>
        <taxon>Pseudomonadota</taxon>
        <taxon>Gammaproteobacteria</taxon>
        <taxon>Vibrionales</taxon>
        <taxon>Vibrionaceae</taxon>
        <taxon>Photobacterium</taxon>
    </lineage>
</organism>
<comment type="similarity">
    <text evidence="2">Belongs to the fimbrial protein family.</text>
</comment>
<evidence type="ECO:0000259" key="6">
    <source>
        <dbReference type="Pfam" id="PF00419"/>
    </source>
</evidence>
<dbReference type="PANTHER" id="PTHR33420">
    <property type="entry name" value="FIMBRIAL SUBUNIT ELFA-RELATED"/>
    <property type="match status" value="1"/>
</dbReference>